<dbReference type="AlphaFoldDB" id="M2S767"/>
<dbReference type="InterPro" id="IPR036736">
    <property type="entry name" value="ACP-like_sf"/>
</dbReference>
<feature type="compositionally biased region" description="Basic and acidic residues" evidence="1">
    <location>
        <begin position="1"/>
        <end position="13"/>
    </location>
</feature>
<sequence length="83" mass="9037">MTENTHQKPKDLFEPAVNTADTDESPPQATCKDVEWKGNMLKHIFSQVLGISVADCTDDRSLDSLGGDALAAVQITDQIQYDG</sequence>
<reference evidence="3 4" key="1">
    <citation type="journal article" date="2012" name="PLoS Pathog.">
        <title>Diverse lifestyles and strategies of plant pathogenesis encoded in the genomes of eighteen Dothideomycetes fungi.</title>
        <authorList>
            <person name="Ohm R.A."/>
            <person name="Feau N."/>
            <person name="Henrissat B."/>
            <person name="Schoch C.L."/>
            <person name="Horwitz B.A."/>
            <person name="Barry K.W."/>
            <person name="Condon B.J."/>
            <person name="Copeland A.C."/>
            <person name="Dhillon B."/>
            <person name="Glaser F."/>
            <person name="Hesse C.N."/>
            <person name="Kosti I."/>
            <person name="LaButti K."/>
            <person name="Lindquist E.A."/>
            <person name="Lucas S."/>
            <person name="Salamov A.A."/>
            <person name="Bradshaw R.E."/>
            <person name="Ciuffetti L."/>
            <person name="Hamelin R.C."/>
            <person name="Kema G.H.J."/>
            <person name="Lawrence C."/>
            <person name="Scott J.A."/>
            <person name="Spatafora J.W."/>
            <person name="Turgeon B.G."/>
            <person name="de Wit P.J.G.M."/>
            <person name="Zhong S."/>
            <person name="Goodwin S.B."/>
            <person name="Grigoriev I.V."/>
        </authorList>
    </citation>
    <scope>NUCLEOTIDE SEQUENCE [LARGE SCALE GENOMIC DNA]</scope>
    <source>
        <strain evidence="4">ND90Pr / ATCC 201652</strain>
    </source>
</reference>
<protein>
    <recommendedName>
        <fullName evidence="2">Carrier domain-containing protein</fullName>
    </recommendedName>
</protein>
<evidence type="ECO:0000259" key="2">
    <source>
        <dbReference type="Pfam" id="PF00550"/>
    </source>
</evidence>
<gene>
    <name evidence="3" type="ORF">COCSADRAFT_165813</name>
</gene>
<dbReference type="InterPro" id="IPR009081">
    <property type="entry name" value="PP-bd_ACP"/>
</dbReference>
<reference evidence="4" key="2">
    <citation type="journal article" date="2013" name="PLoS Genet.">
        <title>Comparative genome structure, secondary metabolite, and effector coding capacity across Cochliobolus pathogens.</title>
        <authorList>
            <person name="Condon B.J."/>
            <person name="Leng Y."/>
            <person name="Wu D."/>
            <person name="Bushley K.E."/>
            <person name="Ohm R.A."/>
            <person name="Otillar R."/>
            <person name="Martin J."/>
            <person name="Schackwitz W."/>
            <person name="Grimwood J."/>
            <person name="MohdZainudin N."/>
            <person name="Xue C."/>
            <person name="Wang R."/>
            <person name="Manning V.A."/>
            <person name="Dhillon B."/>
            <person name="Tu Z.J."/>
            <person name="Steffenson B.J."/>
            <person name="Salamov A."/>
            <person name="Sun H."/>
            <person name="Lowry S."/>
            <person name="LaButti K."/>
            <person name="Han J."/>
            <person name="Copeland A."/>
            <person name="Lindquist E."/>
            <person name="Barry K."/>
            <person name="Schmutz J."/>
            <person name="Baker S.E."/>
            <person name="Ciuffetti L.M."/>
            <person name="Grigoriev I.V."/>
            <person name="Zhong S."/>
            <person name="Turgeon B.G."/>
        </authorList>
    </citation>
    <scope>NUCLEOTIDE SEQUENCE [LARGE SCALE GENOMIC DNA]</scope>
    <source>
        <strain evidence="4">ND90Pr / ATCC 201652</strain>
    </source>
</reference>
<proteinExistence type="predicted"/>
<dbReference type="Proteomes" id="UP000016934">
    <property type="component" value="Unassembled WGS sequence"/>
</dbReference>
<dbReference type="EMBL" id="KB445661">
    <property type="protein sequence ID" value="EMD58215.1"/>
    <property type="molecule type" value="Genomic_DNA"/>
</dbReference>
<dbReference type="RefSeq" id="XP_007706087.1">
    <property type="nucleotide sequence ID" value="XM_007707897.1"/>
</dbReference>
<dbReference type="SUPFAM" id="SSF47336">
    <property type="entry name" value="ACP-like"/>
    <property type="match status" value="1"/>
</dbReference>
<feature type="region of interest" description="Disordered" evidence="1">
    <location>
        <begin position="1"/>
        <end position="30"/>
    </location>
</feature>
<dbReference type="KEGG" id="bsc:COCSADRAFT_165813"/>
<accession>M2S767</accession>
<name>M2S767_COCSN</name>
<dbReference type="Pfam" id="PF00550">
    <property type="entry name" value="PP-binding"/>
    <property type="match status" value="1"/>
</dbReference>
<feature type="domain" description="Carrier" evidence="2">
    <location>
        <begin position="41"/>
        <end position="80"/>
    </location>
</feature>
<organism evidence="3 4">
    <name type="scientific">Cochliobolus sativus (strain ND90Pr / ATCC 201652)</name>
    <name type="common">Common root rot and spot blotch fungus</name>
    <name type="synonym">Bipolaris sorokiniana</name>
    <dbReference type="NCBI Taxonomy" id="665912"/>
    <lineage>
        <taxon>Eukaryota</taxon>
        <taxon>Fungi</taxon>
        <taxon>Dikarya</taxon>
        <taxon>Ascomycota</taxon>
        <taxon>Pezizomycotina</taxon>
        <taxon>Dothideomycetes</taxon>
        <taxon>Pleosporomycetidae</taxon>
        <taxon>Pleosporales</taxon>
        <taxon>Pleosporineae</taxon>
        <taxon>Pleosporaceae</taxon>
        <taxon>Bipolaris</taxon>
    </lineage>
</organism>
<evidence type="ECO:0000313" key="3">
    <source>
        <dbReference type="EMBL" id="EMD58215.1"/>
    </source>
</evidence>
<dbReference type="Gene3D" id="1.10.1200.10">
    <property type="entry name" value="ACP-like"/>
    <property type="match status" value="1"/>
</dbReference>
<evidence type="ECO:0000256" key="1">
    <source>
        <dbReference type="SAM" id="MobiDB-lite"/>
    </source>
</evidence>
<dbReference type="HOGENOM" id="CLU_2542424_0_0_1"/>
<evidence type="ECO:0000313" key="4">
    <source>
        <dbReference type="Proteomes" id="UP000016934"/>
    </source>
</evidence>
<dbReference type="GeneID" id="19132404"/>
<keyword evidence="4" id="KW-1185">Reference proteome</keyword>